<evidence type="ECO:0000256" key="2">
    <source>
        <dbReference type="SAM" id="MobiDB-lite"/>
    </source>
</evidence>
<accession>A0AAE0FCJ2</accession>
<feature type="compositionally biased region" description="Polar residues" evidence="2">
    <location>
        <begin position="14"/>
        <end position="30"/>
    </location>
</feature>
<keyword evidence="1" id="KW-0175">Coiled coil</keyword>
<name>A0AAE0FCJ2_9CHLO</name>
<feature type="region of interest" description="Disordered" evidence="2">
    <location>
        <begin position="457"/>
        <end position="476"/>
    </location>
</feature>
<feature type="compositionally biased region" description="Low complexity" evidence="2">
    <location>
        <begin position="191"/>
        <end position="200"/>
    </location>
</feature>
<organism evidence="3 4">
    <name type="scientific">Cymbomonas tetramitiformis</name>
    <dbReference type="NCBI Taxonomy" id="36881"/>
    <lineage>
        <taxon>Eukaryota</taxon>
        <taxon>Viridiplantae</taxon>
        <taxon>Chlorophyta</taxon>
        <taxon>Pyramimonadophyceae</taxon>
        <taxon>Pyramimonadales</taxon>
        <taxon>Pyramimonadaceae</taxon>
        <taxon>Cymbomonas</taxon>
    </lineage>
</organism>
<sequence>MKSSANFFKKKIMSKTNPKTESMSSQEATLWTNPLTTQDVVSQVDGVIDISSKKAQGKSQVSRDTNDAELREKIRVLLASKEALMRKCDAVILEKESLLKEQGLATKQTQRLEQEVEAMSQERNMLKQEKESLVSDKVSLVFEINMLKEKNKTLTDSSSEMNSPKRKSYAEGVCNLPAATPEAESRVRGNQSSEASASHSQETDEIREELRQRVESLSSALDSKTKEHEQLLLEGIAQREKNTNEVAALRYSIMKLGECGKEWKEEMASEKERHEQEKAGLRRTIAALQRQLKEREEIELERSLSDSPSLTPGHSPFNSANLAPINTNGSIDLGSSLLGQLPRIQEVSTPREREGDFNSSSDEATPPVHSSLLAIEGYDSLREDAEQQPRESMFLDAEVSKRLDAMMGKHKRRGSEGDNFFAELRQVEENTPSPLSRNFDSGDDTGGKQLERRASHLGISEGMSLLDTPSTSHSDMSKLEDMTKLEDEIGMLKARLAASESLTESRTRAQQETHDQELQTALQTWEDKVIQMQEQFDGFELEMVTQMEMQQKLHELEMYAEKESMTQREAGAMEKLATVQTEYLAAVEGLQDALQEEAEDKEIRLASQFIVQ</sequence>
<gene>
    <name evidence="3" type="ORF">CYMTET_33831</name>
</gene>
<dbReference type="Proteomes" id="UP001190700">
    <property type="component" value="Unassembled WGS sequence"/>
</dbReference>
<protein>
    <submittedName>
        <fullName evidence="3">Uncharacterized protein</fullName>
    </submittedName>
</protein>
<evidence type="ECO:0000313" key="3">
    <source>
        <dbReference type="EMBL" id="KAK3257069.1"/>
    </source>
</evidence>
<feature type="coiled-coil region" evidence="1">
    <location>
        <begin position="81"/>
        <end position="136"/>
    </location>
</feature>
<keyword evidence="4" id="KW-1185">Reference proteome</keyword>
<evidence type="ECO:0000256" key="1">
    <source>
        <dbReference type="SAM" id="Coils"/>
    </source>
</evidence>
<feature type="compositionally biased region" description="Polar residues" evidence="2">
    <location>
        <begin position="305"/>
        <end position="323"/>
    </location>
</feature>
<proteinExistence type="predicted"/>
<feature type="compositionally biased region" description="Polar residues" evidence="2">
    <location>
        <begin position="429"/>
        <end position="439"/>
    </location>
</feature>
<comment type="caution">
    <text evidence="3">The sequence shown here is derived from an EMBL/GenBank/DDBJ whole genome shotgun (WGS) entry which is preliminary data.</text>
</comment>
<feature type="coiled-coil region" evidence="1">
    <location>
        <begin position="482"/>
        <end position="542"/>
    </location>
</feature>
<evidence type="ECO:0000313" key="4">
    <source>
        <dbReference type="Proteomes" id="UP001190700"/>
    </source>
</evidence>
<feature type="non-terminal residue" evidence="3">
    <location>
        <position position="612"/>
    </location>
</feature>
<dbReference type="AlphaFoldDB" id="A0AAE0FCJ2"/>
<feature type="region of interest" description="Disordered" evidence="2">
    <location>
        <begin position="1"/>
        <end position="30"/>
    </location>
</feature>
<feature type="compositionally biased region" description="Basic and acidic residues" evidence="2">
    <location>
        <begin position="201"/>
        <end position="214"/>
    </location>
</feature>
<feature type="region of interest" description="Disordered" evidence="2">
    <location>
        <begin position="347"/>
        <end position="369"/>
    </location>
</feature>
<feature type="region of interest" description="Disordered" evidence="2">
    <location>
        <begin position="180"/>
        <end position="226"/>
    </location>
</feature>
<dbReference type="EMBL" id="LGRX02021076">
    <property type="protein sequence ID" value="KAK3257069.1"/>
    <property type="molecule type" value="Genomic_DNA"/>
</dbReference>
<feature type="region of interest" description="Disordered" evidence="2">
    <location>
        <begin position="298"/>
        <end position="323"/>
    </location>
</feature>
<feature type="region of interest" description="Disordered" evidence="2">
    <location>
        <begin position="428"/>
        <end position="449"/>
    </location>
</feature>
<reference evidence="3 4" key="1">
    <citation type="journal article" date="2015" name="Genome Biol. Evol.">
        <title>Comparative Genomics of a Bacterivorous Green Alga Reveals Evolutionary Causalities and Consequences of Phago-Mixotrophic Mode of Nutrition.</title>
        <authorList>
            <person name="Burns J.A."/>
            <person name="Paasch A."/>
            <person name="Narechania A."/>
            <person name="Kim E."/>
        </authorList>
    </citation>
    <scope>NUCLEOTIDE SEQUENCE [LARGE SCALE GENOMIC DNA]</scope>
    <source>
        <strain evidence="3 4">PLY_AMNH</strain>
    </source>
</reference>